<keyword evidence="1" id="KW-0732">Signal</keyword>
<evidence type="ECO:0000313" key="3">
    <source>
        <dbReference type="Proteomes" id="UP000253083"/>
    </source>
</evidence>
<dbReference type="Proteomes" id="UP000253083">
    <property type="component" value="Unassembled WGS sequence"/>
</dbReference>
<dbReference type="AlphaFoldDB" id="A0A395JGM2"/>
<proteinExistence type="predicted"/>
<dbReference type="EMBL" id="QNRT01000006">
    <property type="protein sequence ID" value="RBP48626.1"/>
    <property type="molecule type" value="Genomic_DNA"/>
</dbReference>
<organism evidence="2 3">
    <name type="scientific">Arenicella xantha</name>
    <dbReference type="NCBI Taxonomy" id="644221"/>
    <lineage>
        <taxon>Bacteria</taxon>
        <taxon>Pseudomonadati</taxon>
        <taxon>Pseudomonadota</taxon>
        <taxon>Gammaproteobacteria</taxon>
        <taxon>Arenicellales</taxon>
        <taxon>Arenicellaceae</taxon>
        <taxon>Arenicella</taxon>
    </lineage>
</organism>
<feature type="signal peptide" evidence="1">
    <location>
        <begin position="1"/>
        <end position="17"/>
    </location>
</feature>
<evidence type="ECO:0000256" key="1">
    <source>
        <dbReference type="SAM" id="SignalP"/>
    </source>
</evidence>
<dbReference type="RefSeq" id="WP_147251050.1">
    <property type="nucleotide sequence ID" value="NZ_QNRT01000006.1"/>
</dbReference>
<comment type="caution">
    <text evidence="2">The sequence shown here is derived from an EMBL/GenBank/DDBJ whole genome shotgun (WGS) entry which is preliminary data.</text>
</comment>
<gene>
    <name evidence="2" type="ORF">DFR28_106113</name>
</gene>
<feature type="chain" id="PRO_5017344292" evidence="1">
    <location>
        <begin position="18"/>
        <end position="100"/>
    </location>
</feature>
<name>A0A395JGM2_9GAMM</name>
<keyword evidence="3" id="KW-1185">Reference proteome</keyword>
<reference evidence="2 3" key="1">
    <citation type="submission" date="2018-06" db="EMBL/GenBank/DDBJ databases">
        <title>Genomic Encyclopedia of Type Strains, Phase IV (KMG-IV): sequencing the most valuable type-strain genomes for metagenomic binning, comparative biology and taxonomic classification.</title>
        <authorList>
            <person name="Goeker M."/>
        </authorList>
    </citation>
    <scope>NUCLEOTIDE SEQUENCE [LARGE SCALE GENOMIC DNA]</scope>
    <source>
        <strain evidence="2 3">DSM 24032</strain>
    </source>
</reference>
<evidence type="ECO:0000313" key="2">
    <source>
        <dbReference type="EMBL" id="RBP48626.1"/>
    </source>
</evidence>
<protein>
    <submittedName>
        <fullName evidence="2">Uncharacterized protein</fullName>
    </submittedName>
</protein>
<accession>A0A395JGM2</accession>
<dbReference type="InParanoid" id="A0A395JGM2"/>
<sequence>MKTLLSVLFLFPLIALSQGHKSSESELVAFLNNNGYSVVSNETQDVTIHYQEKSMQWSVRFQGKCMTAEKPNCVCIDCESYIVISDSKKGFKVLGVVLDG</sequence>